<dbReference type="PROSITE" id="PS51217">
    <property type="entry name" value="UVRD_HELICASE_CTER"/>
    <property type="match status" value="1"/>
</dbReference>
<evidence type="ECO:0000256" key="1">
    <source>
        <dbReference type="ARBA" id="ARBA00022722"/>
    </source>
</evidence>
<evidence type="ECO:0000256" key="14">
    <source>
        <dbReference type="ARBA" id="ARBA00048988"/>
    </source>
</evidence>
<dbReference type="STRING" id="856793.MICA_121"/>
<feature type="compositionally biased region" description="Low complexity" evidence="16">
    <location>
        <begin position="13"/>
        <end position="25"/>
    </location>
</feature>
<dbReference type="GO" id="GO:0005829">
    <property type="term" value="C:cytosol"/>
    <property type="evidence" value="ECO:0007669"/>
    <property type="project" value="TreeGrafter"/>
</dbReference>
<dbReference type="Pfam" id="PF12705">
    <property type="entry name" value="PDDEXK_1"/>
    <property type="match status" value="1"/>
</dbReference>
<evidence type="ECO:0000256" key="11">
    <source>
        <dbReference type="ARBA" id="ARBA00034617"/>
    </source>
</evidence>
<dbReference type="PANTHER" id="PTHR11070">
    <property type="entry name" value="UVRD / RECB / PCRA DNA HELICASE FAMILY MEMBER"/>
    <property type="match status" value="1"/>
</dbReference>
<dbReference type="GO" id="GO:0003677">
    <property type="term" value="F:DNA binding"/>
    <property type="evidence" value="ECO:0007669"/>
    <property type="project" value="UniProtKB-KW"/>
</dbReference>
<dbReference type="HOGENOM" id="CLU_001114_0_0_5"/>
<evidence type="ECO:0000313" key="20">
    <source>
        <dbReference type="Proteomes" id="UP000009286"/>
    </source>
</evidence>
<dbReference type="GO" id="GO:0004527">
    <property type="term" value="F:exonuclease activity"/>
    <property type="evidence" value="ECO:0007669"/>
    <property type="project" value="UniProtKB-KW"/>
</dbReference>
<feature type="region of interest" description="Disordered" evidence="16">
    <location>
        <begin position="1"/>
        <end position="25"/>
    </location>
</feature>
<dbReference type="PROSITE" id="PS51198">
    <property type="entry name" value="UVRD_HELICASE_ATP_BIND"/>
    <property type="match status" value="1"/>
</dbReference>
<dbReference type="Gene3D" id="3.40.50.300">
    <property type="entry name" value="P-loop containing nucleotide triphosphate hydrolases"/>
    <property type="match status" value="4"/>
</dbReference>
<keyword evidence="9" id="KW-0234">DNA repair</keyword>
<dbReference type="RefSeq" id="WP_014101691.1">
    <property type="nucleotide sequence ID" value="NC_016026.1"/>
</dbReference>
<keyword evidence="10" id="KW-0413">Isomerase</keyword>
<keyword evidence="4 15" id="KW-0378">Hydrolase</keyword>
<evidence type="ECO:0000256" key="9">
    <source>
        <dbReference type="ARBA" id="ARBA00023204"/>
    </source>
</evidence>
<evidence type="ECO:0000256" key="15">
    <source>
        <dbReference type="PROSITE-ProRule" id="PRU00560"/>
    </source>
</evidence>
<dbReference type="SUPFAM" id="SSF52540">
    <property type="entry name" value="P-loop containing nucleoside triphosphate hydrolases"/>
    <property type="match status" value="1"/>
</dbReference>
<dbReference type="InterPro" id="IPR014016">
    <property type="entry name" value="UvrD-like_ATP-bd"/>
</dbReference>
<evidence type="ECO:0000256" key="13">
    <source>
        <dbReference type="ARBA" id="ARBA00034923"/>
    </source>
</evidence>
<keyword evidence="5 15" id="KW-0347">Helicase</keyword>
<feature type="domain" description="UvrD-like helicase ATP-binding" evidence="17">
    <location>
        <begin position="19"/>
        <end position="523"/>
    </location>
</feature>
<dbReference type="GO" id="GO:0005524">
    <property type="term" value="F:ATP binding"/>
    <property type="evidence" value="ECO:0007669"/>
    <property type="project" value="UniProtKB-UniRule"/>
</dbReference>
<dbReference type="PANTHER" id="PTHR11070:SF2">
    <property type="entry name" value="ATP-DEPENDENT DNA HELICASE SRS2"/>
    <property type="match status" value="1"/>
</dbReference>
<feature type="binding site" evidence="15">
    <location>
        <begin position="40"/>
        <end position="47"/>
    </location>
    <ligand>
        <name>ATP</name>
        <dbReference type="ChEBI" id="CHEBI:30616"/>
    </ligand>
</feature>
<keyword evidence="2 15" id="KW-0547">Nucleotide-binding</keyword>
<evidence type="ECO:0000256" key="16">
    <source>
        <dbReference type="SAM" id="MobiDB-lite"/>
    </source>
</evidence>
<evidence type="ECO:0000256" key="2">
    <source>
        <dbReference type="ARBA" id="ARBA00022741"/>
    </source>
</evidence>
<accession>G2KMT1</accession>
<keyword evidence="6" id="KW-0269">Exonuclease</keyword>
<dbReference type="EC" id="5.6.2.4" evidence="12"/>
<dbReference type="InterPro" id="IPR027417">
    <property type="entry name" value="P-loop_NTPase"/>
</dbReference>
<dbReference type="InterPro" id="IPR038726">
    <property type="entry name" value="PDDEXK_AddAB-type"/>
</dbReference>
<feature type="region of interest" description="Disordered" evidence="16">
    <location>
        <begin position="980"/>
        <end position="1014"/>
    </location>
</feature>
<keyword evidence="7 15" id="KW-0067">ATP-binding</keyword>
<feature type="domain" description="UvrD-like helicase C-terminal" evidence="18">
    <location>
        <begin position="553"/>
        <end position="827"/>
    </location>
</feature>
<dbReference type="InterPro" id="IPR014017">
    <property type="entry name" value="DNA_helicase_UvrD-like_C"/>
</dbReference>
<evidence type="ECO:0000256" key="3">
    <source>
        <dbReference type="ARBA" id="ARBA00022763"/>
    </source>
</evidence>
<dbReference type="OrthoDB" id="9810135at2"/>
<dbReference type="InterPro" id="IPR014151">
    <property type="entry name" value="DNA_helicase_AddA"/>
</dbReference>
<keyword evidence="3" id="KW-0227">DNA damage</keyword>
<evidence type="ECO:0000256" key="4">
    <source>
        <dbReference type="ARBA" id="ARBA00022801"/>
    </source>
</evidence>
<evidence type="ECO:0000313" key="19">
    <source>
        <dbReference type="EMBL" id="AEP08468.1"/>
    </source>
</evidence>
<dbReference type="EMBL" id="CP002382">
    <property type="protein sequence ID" value="AEP08468.1"/>
    <property type="molecule type" value="Genomic_DNA"/>
</dbReference>
<dbReference type="Pfam" id="PF13361">
    <property type="entry name" value="UvrD_C"/>
    <property type="match status" value="1"/>
</dbReference>
<gene>
    <name evidence="19" type="primary">addA</name>
    <name evidence="19" type="ordered locus">MICA_121</name>
</gene>
<dbReference type="NCBIfam" id="TIGR02784">
    <property type="entry name" value="addA_alphas"/>
    <property type="match status" value="1"/>
</dbReference>
<sequence length="1170" mass="129721">MNPKSSAAEKPDQSPQAASAHAASLQAQASDPAAHVWVGASAGSGKTKVLTDRVLRILLPRPGQGTASACAPHRILCLTFTKAAASEMRLRLSKRLGEWAVMDDEKLHATLRDLIGQDPDADQMVAARQLFARVVDAPGGLNITTIHAFCKSILGRFPLEAGLSPDFKTLEDDEAKRLIAMARDQVLRTARDDMHGDLHNIVRRLTRILNEEQMDTQLAALLSERGALEHTMRTHPDADTLHRAVCDILGIDPTLDRDQFILNACADTSFAKDDLWAACRALNQGTKTDVERAGLLQDWLESPAHVRAEKFEAYTGIFLTKAGTVLARIATKGAKDADANCEPTLIAEAERLITLNETLRAVASARATSDLLSFGGAVLRDYAAIKARHSALDFDDQILRTLSLLQGQTMGMDADTIAPWVMFKLDQGLDHILVDEAQDTNPEQWAIIRALSDDFLSGRGRDDAEHLARTLFFVGDEKQSIYGFQRADRDGFQTMRKNFAARVRAMNATWWRDVGLNVSFRSTTSVLRATDETFSPPPVLQGVADDIITHTAHRIGQAGSVEIWPILHEPEKDKGKDDWVLPLERTSSIDARTQLAIRVADHIASSIDTMMLESKGRTLLAGDILVLVRNRNDFVPKLVRELKSRNIPVSGVDRMVLNDQLVVQDMMAVARFALLPEDDLSLACILKSPLCGWDDARLEHIAWNRGSQTLWSALRARAGDDPVTAWLNDRLRDGSLLRPYEFFTRLLQTPCPADSKSGHHALIARLGHEALDPLQEFINNTLSFERTHVPSLQDFVQVQDRTNTQLKREMDDAGDQVRIMTVHASKGLQAPVVILPDTIKGSGGKKDVPVLWPRKTGLAAPLWTTRKAEAPRAYTTAQGCIDAAEAEEERRLLYVAMTRAEDQLIIAAAKKKRARLEDSWYQLISDAFDRMDDVETVNHPGFDDPIRRISNPQTRPVDERRTAGYVPTNTTDAAAPDWVDRAAPTEPGAPTTLMPSRPDDAEPAARSPLQGDDPYRFRRGIVTHRLLQILPDMPAGARMDAARQHVAKQDLPHSVRDGIVTEVMAILDDPQFAPLFAPGTMAEVPVTGYVDGQLISGQIDRLAITNDAVWIIDYKTNRPPPLDQKDVAPLYRKQMRAYAAIIRKIYPDRVIRTALLWTDGMRLMEILENK</sequence>
<evidence type="ECO:0000256" key="12">
    <source>
        <dbReference type="ARBA" id="ARBA00034808"/>
    </source>
</evidence>
<dbReference type="AlphaFoldDB" id="G2KMT1"/>
<dbReference type="SUPFAM" id="SSF52980">
    <property type="entry name" value="Restriction endonuclease-like"/>
    <property type="match status" value="1"/>
</dbReference>
<evidence type="ECO:0000256" key="8">
    <source>
        <dbReference type="ARBA" id="ARBA00023125"/>
    </source>
</evidence>
<dbReference type="eggNOG" id="COG1074">
    <property type="taxonomic scope" value="Bacteria"/>
</dbReference>
<proteinExistence type="predicted"/>
<evidence type="ECO:0000256" key="7">
    <source>
        <dbReference type="ARBA" id="ARBA00022840"/>
    </source>
</evidence>
<keyword evidence="1" id="KW-0540">Nuclease</keyword>
<comment type="catalytic activity">
    <reaction evidence="11">
        <text>Couples ATP hydrolysis with the unwinding of duplex DNA by translocating in the 3'-5' direction.</text>
        <dbReference type="EC" id="5.6.2.4"/>
    </reaction>
</comment>
<protein>
    <recommendedName>
        <fullName evidence="12">DNA 3'-5' helicase</fullName>
        <ecNumber evidence="12">5.6.2.4</ecNumber>
    </recommendedName>
    <alternativeName>
        <fullName evidence="13">DNA 3'-5' helicase II</fullName>
    </alternativeName>
</protein>
<keyword evidence="20" id="KW-1185">Reference proteome</keyword>
<keyword evidence="8" id="KW-0238">DNA-binding</keyword>
<name>G2KMT1_MICAA</name>
<organism evidence="19 20">
    <name type="scientific">Micavibrio aeruginosavorus (strain ARL-13)</name>
    <dbReference type="NCBI Taxonomy" id="856793"/>
    <lineage>
        <taxon>Bacteria</taxon>
        <taxon>Pseudomonadati</taxon>
        <taxon>Bdellovibrionota</taxon>
        <taxon>Bdellovibrionia</taxon>
        <taxon>Bdellovibrionales</taxon>
        <taxon>Pseudobdellovibrionaceae</taxon>
        <taxon>Micavibrio</taxon>
    </lineage>
</organism>
<dbReference type="Proteomes" id="UP000009286">
    <property type="component" value="Chromosome"/>
</dbReference>
<dbReference type="GO" id="GO:0000725">
    <property type="term" value="P:recombinational repair"/>
    <property type="evidence" value="ECO:0007669"/>
    <property type="project" value="TreeGrafter"/>
</dbReference>
<dbReference type="GO" id="GO:0033202">
    <property type="term" value="C:DNA helicase complex"/>
    <property type="evidence" value="ECO:0007669"/>
    <property type="project" value="TreeGrafter"/>
</dbReference>
<reference evidence="19 20" key="1">
    <citation type="journal article" date="2011" name="BMC Genomics">
        <title>Genomic insights into an obligate epibiotic bacterial predator: Micavibrio aeruginosavorus ARL-13.</title>
        <authorList>
            <person name="Wang Z."/>
            <person name="Kadouri D."/>
            <person name="Wu M."/>
        </authorList>
    </citation>
    <scope>NUCLEOTIDE SEQUENCE [LARGE SCALE GENOMIC DNA]</scope>
    <source>
        <strain evidence="19 20">ARL-13</strain>
    </source>
</reference>
<evidence type="ECO:0000259" key="18">
    <source>
        <dbReference type="PROSITE" id="PS51217"/>
    </source>
</evidence>
<dbReference type="InterPro" id="IPR000212">
    <property type="entry name" value="DNA_helicase_UvrD/REP"/>
</dbReference>
<dbReference type="KEGG" id="mai:MICA_121"/>
<dbReference type="Pfam" id="PF00580">
    <property type="entry name" value="UvrD-helicase"/>
    <property type="match status" value="1"/>
</dbReference>
<evidence type="ECO:0000256" key="5">
    <source>
        <dbReference type="ARBA" id="ARBA00022806"/>
    </source>
</evidence>
<evidence type="ECO:0000256" key="6">
    <source>
        <dbReference type="ARBA" id="ARBA00022839"/>
    </source>
</evidence>
<evidence type="ECO:0000256" key="10">
    <source>
        <dbReference type="ARBA" id="ARBA00023235"/>
    </source>
</evidence>
<dbReference type="InterPro" id="IPR011604">
    <property type="entry name" value="PDDEXK-like_dom_sf"/>
</dbReference>
<dbReference type="GO" id="GO:0043138">
    <property type="term" value="F:3'-5' DNA helicase activity"/>
    <property type="evidence" value="ECO:0007669"/>
    <property type="project" value="UniProtKB-EC"/>
</dbReference>
<dbReference type="Gene3D" id="3.90.320.10">
    <property type="match status" value="1"/>
</dbReference>
<evidence type="ECO:0000259" key="17">
    <source>
        <dbReference type="PROSITE" id="PS51198"/>
    </source>
</evidence>
<dbReference type="InterPro" id="IPR011335">
    <property type="entry name" value="Restrct_endonuc-II-like"/>
</dbReference>
<comment type="catalytic activity">
    <reaction evidence="14">
        <text>ATP + H2O = ADP + phosphate + H(+)</text>
        <dbReference type="Rhea" id="RHEA:13065"/>
        <dbReference type="ChEBI" id="CHEBI:15377"/>
        <dbReference type="ChEBI" id="CHEBI:15378"/>
        <dbReference type="ChEBI" id="CHEBI:30616"/>
        <dbReference type="ChEBI" id="CHEBI:43474"/>
        <dbReference type="ChEBI" id="CHEBI:456216"/>
        <dbReference type="EC" id="5.6.2.4"/>
    </reaction>
</comment>